<organism evidence="1 2">
    <name type="scientific">Eisenbergiella massiliensis</name>
    <dbReference type="NCBI Taxonomy" id="1720294"/>
    <lineage>
        <taxon>Bacteria</taxon>
        <taxon>Bacillati</taxon>
        <taxon>Bacillota</taxon>
        <taxon>Clostridia</taxon>
        <taxon>Lachnospirales</taxon>
        <taxon>Lachnospiraceae</taxon>
        <taxon>Eisenbergiella</taxon>
    </lineage>
</organism>
<accession>A0A3E3HZA5</accession>
<dbReference type="InterPro" id="IPR036514">
    <property type="entry name" value="SGNH_hydro_sf"/>
</dbReference>
<sequence length="360" mass="41266">MKSFIVKSVLAVCLTLCCLFYLDIMYEQKTSDPIAEVNKFNFVPEGIQIANMGSSHGDAAFNWDSLTKERNFKCFNFALASQPYKYDYALLNMHQNDLAEGGIVFIPVSYFSFNSEAVTPEDIEAISVRYYRILSPQYNPDYSLYKDLVAIRFPILSAGDKIFELFKPPITFPSLSENRQNIVYAAEANMEEGMSGNTISDNEMGLSSENIPTPDPAPVSPEEIYGAEKIQEFEAKGYARYQRHFENKTDYFQDDKKQELINMILLCKSKKVTPVLITTPFTVYYNQYVSDQFLYDFYTTINEIAVTQGVSYYDYSHDKRFETNLQYFGDADHLNPEGAIYFTNLLMEEVPELSAYLASH</sequence>
<evidence type="ECO:0000313" key="2">
    <source>
        <dbReference type="Proteomes" id="UP000260812"/>
    </source>
</evidence>
<proteinExistence type="predicted"/>
<keyword evidence="2" id="KW-1185">Reference proteome</keyword>
<dbReference type="SUPFAM" id="SSF52266">
    <property type="entry name" value="SGNH hydrolase"/>
    <property type="match status" value="1"/>
</dbReference>
<dbReference type="GeneID" id="86055463"/>
<dbReference type="EMBL" id="QVLV01000017">
    <property type="protein sequence ID" value="RGE57164.1"/>
    <property type="molecule type" value="Genomic_DNA"/>
</dbReference>
<reference evidence="1" key="1">
    <citation type="submission" date="2018-08" db="EMBL/GenBank/DDBJ databases">
        <title>A genome reference for cultivated species of the human gut microbiota.</title>
        <authorList>
            <person name="Zou Y."/>
            <person name="Xue W."/>
            <person name="Luo G."/>
        </authorList>
    </citation>
    <scope>NUCLEOTIDE SEQUENCE [LARGE SCALE GENOMIC DNA]</scope>
    <source>
        <strain evidence="1">TF05-5AC</strain>
    </source>
</reference>
<dbReference type="AlphaFoldDB" id="A0A3E3HZA5"/>
<protein>
    <recommendedName>
        <fullName evidence="3">D-alanyl-lipoteichoic acid biosynthesis protein DltD</fullName>
    </recommendedName>
</protein>
<dbReference type="RefSeq" id="WP_117545259.1">
    <property type="nucleotide sequence ID" value="NZ_QVLV01000017.1"/>
</dbReference>
<evidence type="ECO:0000313" key="1">
    <source>
        <dbReference type="EMBL" id="RGE57164.1"/>
    </source>
</evidence>
<evidence type="ECO:0008006" key="3">
    <source>
        <dbReference type="Google" id="ProtNLM"/>
    </source>
</evidence>
<comment type="caution">
    <text evidence="1">The sequence shown here is derived from an EMBL/GenBank/DDBJ whole genome shotgun (WGS) entry which is preliminary data.</text>
</comment>
<gene>
    <name evidence="1" type="ORF">DXC51_20240</name>
</gene>
<dbReference type="Proteomes" id="UP000260812">
    <property type="component" value="Unassembled WGS sequence"/>
</dbReference>
<dbReference type="Gene3D" id="3.40.50.1110">
    <property type="entry name" value="SGNH hydrolase"/>
    <property type="match status" value="1"/>
</dbReference>
<name>A0A3E3HZA5_9FIRM</name>